<dbReference type="Proteomes" id="UP000782519">
    <property type="component" value="Unassembled WGS sequence"/>
</dbReference>
<evidence type="ECO:0000313" key="4">
    <source>
        <dbReference type="Proteomes" id="UP000782519"/>
    </source>
</evidence>
<feature type="domain" description="HTH cro/C1-type" evidence="2">
    <location>
        <begin position="10"/>
        <end position="65"/>
    </location>
</feature>
<dbReference type="SMART" id="SM00530">
    <property type="entry name" value="HTH_XRE"/>
    <property type="match status" value="1"/>
</dbReference>
<proteinExistence type="predicted"/>
<dbReference type="EMBL" id="JACRJB010000053">
    <property type="protein sequence ID" value="MBI5131505.1"/>
    <property type="molecule type" value="Genomic_DNA"/>
</dbReference>
<dbReference type="CDD" id="cd00093">
    <property type="entry name" value="HTH_XRE"/>
    <property type="match status" value="1"/>
</dbReference>
<dbReference type="GO" id="GO:0003677">
    <property type="term" value="F:DNA binding"/>
    <property type="evidence" value="ECO:0007669"/>
    <property type="project" value="InterPro"/>
</dbReference>
<dbReference type="InterPro" id="IPR001387">
    <property type="entry name" value="Cro/C1-type_HTH"/>
</dbReference>
<dbReference type="AlphaFoldDB" id="A0A933S0I6"/>
<dbReference type="InterPro" id="IPR010982">
    <property type="entry name" value="Lambda_DNA-bd_dom_sf"/>
</dbReference>
<dbReference type="SUPFAM" id="SSF51306">
    <property type="entry name" value="LexA/Signal peptidase"/>
    <property type="match status" value="1"/>
</dbReference>
<dbReference type="InterPro" id="IPR036286">
    <property type="entry name" value="LexA/Signal_pep-like_sf"/>
</dbReference>
<organism evidence="3 4">
    <name type="scientific">Rhodopseudomonas palustris</name>
    <dbReference type="NCBI Taxonomy" id="1076"/>
    <lineage>
        <taxon>Bacteria</taxon>
        <taxon>Pseudomonadati</taxon>
        <taxon>Pseudomonadota</taxon>
        <taxon>Alphaproteobacteria</taxon>
        <taxon>Hyphomicrobiales</taxon>
        <taxon>Nitrobacteraceae</taxon>
        <taxon>Rhodopseudomonas</taxon>
    </lineage>
</organism>
<reference evidence="3" key="1">
    <citation type="submission" date="2020-07" db="EMBL/GenBank/DDBJ databases">
        <title>Huge and variable diversity of episymbiotic CPR bacteria and DPANN archaea in groundwater ecosystems.</title>
        <authorList>
            <person name="He C.Y."/>
            <person name="Keren R."/>
            <person name="Whittaker M."/>
            <person name="Farag I.F."/>
            <person name="Doudna J."/>
            <person name="Cate J.H.D."/>
            <person name="Banfield J.F."/>
        </authorList>
    </citation>
    <scope>NUCLEOTIDE SEQUENCE</scope>
    <source>
        <strain evidence="3">NC_groundwater_1818_Pr3_B-0.1um_66_35</strain>
    </source>
</reference>
<accession>A0A933S0I6</accession>
<evidence type="ECO:0000313" key="3">
    <source>
        <dbReference type="EMBL" id="MBI5131505.1"/>
    </source>
</evidence>
<evidence type="ECO:0000259" key="2">
    <source>
        <dbReference type="SMART" id="SM00530"/>
    </source>
</evidence>
<sequence>MRQAWIDAAWVREQLDRSGKTQRALATSLKLDPSGVSRLLEGSRKIKTEEIPLLLDFFGSGGAVASAPEAAPVDRGDETPRTEGHPRRSRPGPKPRTKGTGDLPVYGTLIRRAALEFEVRDPKPAEYRTRPPQLVGVLGAYAIFVPDGSLSPRYHTGEVLYVHPGKPPIVGTDVVVRFREGDARLVIGRVLALDEDALLLTHPGQQDPPERARRTALRLNPNEVGQVGRILLASSD</sequence>
<dbReference type="SUPFAM" id="SSF47413">
    <property type="entry name" value="lambda repressor-like DNA-binding domains"/>
    <property type="match status" value="1"/>
</dbReference>
<protein>
    <recommendedName>
        <fullName evidence="2">HTH cro/C1-type domain-containing protein</fullName>
    </recommendedName>
</protein>
<gene>
    <name evidence="3" type="ORF">HZA66_18870</name>
</gene>
<feature type="compositionally biased region" description="Basic and acidic residues" evidence="1">
    <location>
        <begin position="72"/>
        <end position="86"/>
    </location>
</feature>
<evidence type="ECO:0000256" key="1">
    <source>
        <dbReference type="SAM" id="MobiDB-lite"/>
    </source>
</evidence>
<feature type="region of interest" description="Disordered" evidence="1">
    <location>
        <begin position="66"/>
        <end position="103"/>
    </location>
</feature>
<feature type="compositionally biased region" description="Basic residues" evidence="1">
    <location>
        <begin position="87"/>
        <end position="97"/>
    </location>
</feature>
<comment type="caution">
    <text evidence="3">The sequence shown here is derived from an EMBL/GenBank/DDBJ whole genome shotgun (WGS) entry which is preliminary data.</text>
</comment>
<name>A0A933S0I6_RHOPL</name>